<keyword evidence="2" id="KW-0813">Transport</keyword>
<evidence type="ECO:0000313" key="7">
    <source>
        <dbReference type="EMBL" id="BAL81366.1"/>
    </source>
</evidence>
<proteinExistence type="inferred from homology"/>
<evidence type="ECO:0000256" key="3">
    <source>
        <dbReference type="ARBA" id="ARBA00022723"/>
    </source>
</evidence>
<dbReference type="EMBL" id="AP012051">
    <property type="protein sequence ID" value="BAL81366.1"/>
    <property type="molecule type" value="Genomic_DNA"/>
</dbReference>
<evidence type="ECO:0000256" key="4">
    <source>
        <dbReference type="ARBA" id="ARBA00022982"/>
    </source>
</evidence>
<keyword evidence="7" id="KW-0560">Oxidoreductase</keyword>
<evidence type="ECO:0000256" key="1">
    <source>
        <dbReference type="ARBA" id="ARBA00005941"/>
    </source>
</evidence>
<sequence>MALKDLIQTADFTKEKHTPVIEVLEKGDKTKIRVSVGKEIPHPNTTEHHIEWIEVYFKPADGKFPYLLARFTFDSHGASTNGPNTSQVYTEPDVTFVAKIGTDGELFALSYCNIHGLWESEVVKI</sequence>
<keyword evidence="8" id="KW-1185">Reference proteome</keyword>
<dbReference type="EC" id="1.15.1.2" evidence="7"/>
<dbReference type="CDD" id="cd03172">
    <property type="entry name" value="SORL_classII"/>
    <property type="match status" value="1"/>
</dbReference>
<dbReference type="AlphaFoldDB" id="A0A7U6JF38"/>
<dbReference type="SUPFAM" id="SSF49367">
    <property type="entry name" value="Superoxide reductase-like"/>
    <property type="match status" value="1"/>
</dbReference>
<reference evidence="7 8" key="1">
    <citation type="submission" date="2011-01" db="EMBL/GenBank/DDBJ databases">
        <title>Whole genome sequence of Caldisericum exile AZM16c01.</title>
        <authorList>
            <person name="Narita-Yamada S."/>
            <person name="Kawakoshi A."/>
            <person name="Nakamura S."/>
            <person name="Sasagawa M."/>
            <person name="Fukada J."/>
            <person name="Sekine M."/>
            <person name="Kato Y."/>
            <person name="Fukai R."/>
            <person name="Sasaki K."/>
            <person name="Hanamaki A."/>
            <person name="Narita H."/>
            <person name="Konno Y."/>
            <person name="Mori K."/>
            <person name="Yamazaki S."/>
            <person name="Suzuki K."/>
            <person name="Fujita N."/>
        </authorList>
    </citation>
    <scope>NUCLEOTIDE SEQUENCE [LARGE SCALE GENOMIC DNA]</scope>
    <source>
        <strain evidence="8">DSM 21853 / NBRC 104410 / AZM16c01</strain>
    </source>
</reference>
<dbReference type="InterPro" id="IPR051233">
    <property type="entry name" value="Desulfoferrodoxin_SOR"/>
</dbReference>
<organism evidence="7 8">
    <name type="scientific">Caldisericum exile (strain DSM 21853 / NBRC 104410 / AZM16c01)</name>
    <dbReference type="NCBI Taxonomy" id="511051"/>
    <lineage>
        <taxon>Bacteria</taxon>
        <taxon>Pseudomonadati</taxon>
        <taxon>Caldisericota/Cryosericota group</taxon>
        <taxon>Caldisericota</taxon>
        <taxon>Caldisericia</taxon>
        <taxon>Caldisericales</taxon>
        <taxon>Caldisericaceae</taxon>
        <taxon>Caldisericum</taxon>
    </lineage>
</organism>
<evidence type="ECO:0000313" key="8">
    <source>
        <dbReference type="Proteomes" id="UP000004793"/>
    </source>
</evidence>
<feature type="domain" description="Desulfoferrodoxin ferrous iron-binding" evidence="6">
    <location>
        <begin position="10"/>
        <end position="120"/>
    </location>
</feature>
<evidence type="ECO:0000259" key="6">
    <source>
        <dbReference type="Pfam" id="PF01880"/>
    </source>
</evidence>
<keyword evidence="4" id="KW-0249">Electron transport</keyword>
<accession>A0A7U6JF38</accession>
<dbReference type="PANTHER" id="PTHR36541:SF1">
    <property type="entry name" value="SUPEROXIDE REDUCTASE-RELATED"/>
    <property type="match status" value="1"/>
</dbReference>
<evidence type="ECO:0000256" key="2">
    <source>
        <dbReference type="ARBA" id="ARBA00022448"/>
    </source>
</evidence>
<name>A0A7U6JF38_CALEA</name>
<dbReference type="InterPro" id="IPR002742">
    <property type="entry name" value="Desulfoferrodoxin_Fe-bd_dom"/>
</dbReference>
<keyword evidence="5" id="KW-0408">Iron</keyword>
<dbReference type="GO" id="GO:0005506">
    <property type="term" value="F:iron ion binding"/>
    <property type="evidence" value="ECO:0007669"/>
    <property type="project" value="InterPro"/>
</dbReference>
<dbReference type="Pfam" id="PF01880">
    <property type="entry name" value="Desulfoferrodox"/>
    <property type="match status" value="1"/>
</dbReference>
<comment type="similarity">
    <text evidence="1">Belongs to the desulfoferrodoxin family.</text>
</comment>
<keyword evidence="3" id="KW-0479">Metal-binding</keyword>
<dbReference type="PANTHER" id="PTHR36541">
    <property type="entry name" value="SUPEROXIDE REDUCTASE-RELATED"/>
    <property type="match status" value="1"/>
</dbReference>
<dbReference type="Gene3D" id="2.60.40.730">
    <property type="entry name" value="SOR catalytic domain"/>
    <property type="match status" value="1"/>
</dbReference>
<protein>
    <submittedName>
        <fullName evidence="7">Superoxide reductase</fullName>
        <ecNumber evidence="7">1.15.1.2</ecNumber>
    </submittedName>
</protein>
<dbReference type="NCBIfam" id="TIGR00332">
    <property type="entry name" value="neela_ferrous"/>
    <property type="match status" value="1"/>
</dbReference>
<dbReference type="RefSeq" id="WP_014453762.1">
    <property type="nucleotide sequence ID" value="NC_017096.1"/>
</dbReference>
<dbReference type="OrthoDB" id="9814936at2"/>
<gene>
    <name evidence="7" type="ordered locus">CSE_12400</name>
</gene>
<dbReference type="InterPro" id="IPR036073">
    <property type="entry name" value="Desulfoferrodoxin_Fe-bd_dom_sf"/>
</dbReference>
<dbReference type="Proteomes" id="UP000004793">
    <property type="component" value="Chromosome"/>
</dbReference>
<dbReference type="KEGG" id="cex:CSE_12400"/>
<dbReference type="GO" id="GO:0050605">
    <property type="term" value="F:superoxide reductase activity"/>
    <property type="evidence" value="ECO:0007669"/>
    <property type="project" value="UniProtKB-EC"/>
</dbReference>
<evidence type="ECO:0000256" key="5">
    <source>
        <dbReference type="ARBA" id="ARBA00023004"/>
    </source>
</evidence>